<dbReference type="EMBL" id="JACIJB010000003">
    <property type="protein sequence ID" value="MBB5660366.1"/>
    <property type="molecule type" value="Genomic_DNA"/>
</dbReference>
<keyword evidence="2" id="KW-1185">Reference proteome</keyword>
<organism evidence="1 2">
    <name type="scientific">Brevundimonas halotolerans</name>
    <dbReference type="NCBI Taxonomy" id="69670"/>
    <lineage>
        <taxon>Bacteria</taxon>
        <taxon>Pseudomonadati</taxon>
        <taxon>Pseudomonadota</taxon>
        <taxon>Alphaproteobacteria</taxon>
        <taxon>Caulobacterales</taxon>
        <taxon>Caulobacteraceae</taxon>
        <taxon>Brevundimonas</taxon>
    </lineage>
</organism>
<proteinExistence type="predicted"/>
<gene>
    <name evidence="1" type="ORF">FHS65_001111</name>
</gene>
<dbReference type="RefSeq" id="WP_123288143.1">
    <property type="nucleotide sequence ID" value="NZ_JACIJB010000003.1"/>
</dbReference>
<comment type="caution">
    <text evidence="1">The sequence shown here is derived from an EMBL/GenBank/DDBJ whole genome shotgun (WGS) entry which is preliminary data.</text>
</comment>
<evidence type="ECO:0000313" key="1">
    <source>
        <dbReference type="EMBL" id="MBB5660366.1"/>
    </source>
</evidence>
<dbReference type="OrthoDB" id="7204346at2"/>
<name>A0A7W9E6Y7_9CAUL</name>
<protein>
    <recommendedName>
        <fullName evidence="3">DUF3768 domain-containing protein</fullName>
    </recommendedName>
</protein>
<dbReference type="AlphaFoldDB" id="A0A7W9E6Y7"/>
<dbReference type="Proteomes" id="UP000548978">
    <property type="component" value="Unassembled WGS sequence"/>
</dbReference>
<evidence type="ECO:0008006" key="3">
    <source>
        <dbReference type="Google" id="ProtNLM"/>
    </source>
</evidence>
<sequence length="120" mass="13431">MLTLTDRASVTSALTNPDLDPDLRTLIGDRASSLRENTKLFVVQGGDTPEVINAALGFAITGDQAEEPNYSWIKDHGRWFEITYLCRRTVVLVENDPGTELGIHYLCLAHFWPDDEEPGR</sequence>
<reference evidence="1 2" key="1">
    <citation type="submission" date="2020-08" db="EMBL/GenBank/DDBJ databases">
        <title>Genomic Encyclopedia of Type Strains, Phase IV (KMG-IV): sequencing the most valuable type-strain genomes for metagenomic binning, comparative biology and taxonomic classification.</title>
        <authorList>
            <person name="Goeker M."/>
        </authorList>
    </citation>
    <scope>NUCLEOTIDE SEQUENCE [LARGE SCALE GENOMIC DNA]</scope>
    <source>
        <strain evidence="1 2">DSM 24448</strain>
    </source>
</reference>
<evidence type="ECO:0000313" key="2">
    <source>
        <dbReference type="Proteomes" id="UP000548978"/>
    </source>
</evidence>
<accession>A0A7W9E6Y7</accession>